<proteinExistence type="predicted"/>
<evidence type="ECO:0000256" key="2">
    <source>
        <dbReference type="ARBA" id="ARBA00022840"/>
    </source>
</evidence>
<feature type="transmembrane region" description="Helical" evidence="3">
    <location>
        <begin position="173"/>
        <end position="190"/>
    </location>
</feature>
<dbReference type="RefSeq" id="WP_074732473.1">
    <property type="nucleotide sequence ID" value="NZ_FNYK01000048.1"/>
</dbReference>
<dbReference type="Gene3D" id="3.40.50.300">
    <property type="entry name" value="P-loop containing nucleotide triphosphate hydrolases"/>
    <property type="match status" value="1"/>
</dbReference>
<dbReference type="PANTHER" id="PTHR32309:SF31">
    <property type="entry name" value="CAPSULAR EXOPOLYSACCHARIDE FAMILY"/>
    <property type="match status" value="1"/>
</dbReference>
<keyword evidence="3" id="KW-0812">Transmembrane</keyword>
<evidence type="ECO:0000313" key="4">
    <source>
        <dbReference type="EMBL" id="SEJ04234.1"/>
    </source>
</evidence>
<accession>A0A1H6VMG2</accession>
<dbReference type="Proteomes" id="UP000183028">
    <property type="component" value="Unassembled WGS sequence"/>
</dbReference>
<keyword evidence="2" id="KW-0067">ATP-binding</keyword>
<dbReference type="CDD" id="cd05387">
    <property type="entry name" value="BY-kinase"/>
    <property type="match status" value="1"/>
</dbReference>
<keyword evidence="1" id="KW-0547">Nucleotide-binding</keyword>
<sequence length="464" mass="53266">MENNVSQEEIVVRIVCIIRSLLKHIGTILIVFMIFGMAFDVYKTMHYVPHYRSSLTATLSGEKNTYSNLSNIEGYLSTFNYALNSQNAKSYVMNKLGKNSLDLTVTTTQSTGNMIIVSATSNRKEATYHALDYLMEWYNNNQDRFKFPYRMTLIEKDSFVENSINPNSHIRNVGMAGLIGAAICIVYFILQSLLKGTAMTSTDVKQKVKTRLYSRLPHVYKRRGILFWRKNRSALLITSLKTPFDYKEAVHKLAGKVERSAQHHQYKTFMVTSTLENEGKSSVAVNLALSLAQQEKRVLIVDADIRNPSIQKILNLKDTSSLNDYLSGKKEWTDVVEYLEKYHLFVLKSHQDLDNVYSLISNGMLDKMLVEAKKVFDYIIVDVSPSYQLIEPMIINESIDATLYVVKQDEAPIEIINETITRLNNINNNVIGVVYNQSVKDFSRRHKAYGHRYGYGRYRQGEER</sequence>
<dbReference type="STRING" id="322505.SAMN04487836_10665"/>
<organism evidence="4 5">
    <name type="scientific">Sharpea azabuensis</name>
    <dbReference type="NCBI Taxonomy" id="322505"/>
    <lineage>
        <taxon>Bacteria</taxon>
        <taxon>Bacillati</taxon>
        <taxon>Bacillota</taxon>
        <taxon>Erysipelotrichia</taxon>
        <taxon>Erysipelotrichales</taxon>
        <taxon>Coprobacillaceae</taxon>
        <taxon>Sharpea</taxon>
    </lineage>
</organism>
<keyword evidence="3" id="KW-0472">Membrane</keyword>
<dbReference type="EMBL" id="FNYK01000048">
    <property type="protein sequence ID" value="SEJ04234.1"/>
    <property type="molecule type" value="Genomic_DNA"/>
</dbReference>
<dbReference type="OrthoDB" id="9794577at2"/>
<dbReference type="InterPro" id="IPR033756">
    <property type="entry name" value="YlxH/NBP35"/>
</dbReference>
<dbReference type="GO" id="GO:0005524">
    <property type="term" value="F:ATP binding"/>
    <property type="evidence" value="ECO:0007669"/>
    <property type="project" value="UniProtKB-KW"/>
</dbReference>
<evidence type="ECO:0000256" key="1">
    <source>
        <dbReference type="ARBA" id="ARBA00022741"/>
    </source>
</evidence>
<keyword evidence="5" id="KW-1185">Reference proteome</keyword>
<dbReference type="InterPro" id="IPR027417">
    <property type="entry name" value="P-loop_NTPase"/>
</dbReference>
<dbReference type="AlphaFoldDB" id="A0A1H6VMG2"/>
<reference evidence="5" key="1">
    <citation type="submission" date="2016-10" db="EMBL/GenBank/DDBJ databases">
        <authorList>
            <person name="Varghese N."/>
        </authorList>
    </citation>
    <scope>NUCLEOTIDE SEQUENCE [LARGE SCALE GENOMIC DNA]</scope>
    <source>
        <strain evidence="5">DSM 20406</strain>
    </source>
</reference>
<evidence type="ECO:0000313" key="5">
    <source>
        <dbReference type="Proteomes" id="UP000183028"/>
    </source>
</evidence>
<evidence type="ECO:0000256" key="3">
    <source>
        <dbReference type="SAM" id="Phobius"/>
    </source>
</evidence>
<name>A0A1H6VMG2_9FIRM</name>
<feature type="transmembrane region" description="Helical" evidence="3">
    <location>
        <begin position="21"/>
        <end position="39"/>
    </location>
</feature>
<dbReference type="SUPFAM" id="SSF52540">
    <property type="entry name" value="P-loop containing nucleoside triphosphate hydrolases"/>
    <property type="match status" value="1"/>
</dbReference>
<gene>
    <name evidence="4" type="ORF">SAMN04487834_10485</name>
</gene>
<dbReference type="PANTHER" id="PTHR32309">
    <property type="entry name" value="TYROSINE-PROTEIN KINASE"/>
    <property type="match status" value="1"/>
</dbReference>
<dbReference type="NCBIfam" id="TIGR01007">
    <property type="entry name" value="eps_fam"/>
    <property type="match status" value="1"/>
</dbReference>
<dbReference type="InterPro" id="IPR050445">
    <property type="entry name" value="Bact_polysacc_biosynth/exp"/>
</dbReference>
<dbReference type="Pfam" id="PF10609">
    <property type="entry name" value="ParA"/>
    <property type="match status" value="1"/>
</dbReference>
<dbReference type="InterPro" id="IPR005702">
    <property type="entry name" value="Wzc-like_C"/>
</dbReference>
<protein>
    <submittedName>
        <fullName evidence="4">Capsular exopolysaccharide family</fullName>
    </submittedName>
</protein>
<keyword evidence="3" id="KW-1133">Transmembrane helix</keyword>